<dbReference type="Proteomes" id="UP000077271">
    <property type="component" value="Unassembled WGS sequence"/>
</dbReference>
<protein>
    <submittedName>
        <fullName evidence="1">Uncharacterized protein</fullName>
    </submittedName>
</protein>
<gene>
    <name evidence="1" type="ORF">AWH48_14385</name>
</gene>
<name>A0A177KGQ5_9BACI</name>
<accession>A0A177KGQ5</accession>
<comment type="caution">
    <text evidence="1">The sequence shown here is derived from an EMBL/GenBank/DDBJ whole genome shotgun (WGS) entry which is preliminary data.</text>
</comment>
<evidence type="ECO:0000313" key="1">
    <source>
        <dbReference type="EMBL" id="OAH52582.1"/>
    </source>
</evidence>
<sequence>MLREFEPVEAQVVIVLHEPIEATMFMGRKKCVSELAFRVDEPEKLKYLLAESIRNGVNGTETE</sequence>
<dbReference type="OrthoDB" id="875405at2"/>
<organism evidence="1 2">
    <name type="scientific">Domibacillus aminovorans</name>
    <dbReference type="NCBI Taxonomy" id="29332"/>
    <lineage>
        <taxon>Bacteria</taxon>
        <taxon>Bacillati</taxon>
        <taxon>Bacillota</taxon>
        <taxon>Bacilli</taxon>
        <taxon>Bacillales</taxon>
        <taxon>Bacillaceae</taxon>
        <taxon>Domibacillus</taxon>
    </lineage>
</organism>
<dbReference type="EMBL" id="LQWZ01000038">
    <property type="protein sequence ID" value="OAH52582.1"/>
    <property type="molecule type" value="Genomic_DNA"/>
</dbReference>
<dbReference type="RefSeq" id="WP_063975675.1">
    <property type="nucleotide sequence ID" value="NZ_LQWZ01000038.1"/>
</dbReference>
<proteinExistence type="predicted"/>
<evidence type="ECO:0000313" key="2">
    <source>
        <dbReference type="Proteomes" id="UP000077271"/>
    </source>
</evidence>
<reference evidence="1 2" key="1">
    <citation type="submission" date="2016-01" db="EMBL/GenBank/DDBJ databases">
        <title>Investigation of taxonomic status of Bacillus aminovorans.</title>
        <authorList>
            <person name="Verma A."/>
            <person name="Pal Y."/>
            <person name="Krishnamurthi S."/>
        </authorList>
    </citation>
    <scope>NUCLEOTIDE SEQUENCE [LARGE SCALE GENOMIC DNA]</scope>
    <source>
        <strain evidence="1 2">DSM 4337</strain>
    </source>
</reference>
<dbReference type="AlphaFoldDB" id="A0A177KGQ5"/>